<comment type="caution">
    <text evidence="2">The sequence shown here is derived from an EMBL/GenBank/DDBJ whole genome shotgun (WGS) entry which is preliminary data.</text>
</comment>
<evidence type="ECO:0000313" key="2">
    <source>
        <dbReference type="EMBL" id="OAT18072.1"/>
    </source>
</evidence>
<gene>
    <name evidence="2" type="ORF">M979_1901</name>
</gene>
<proteinExistence type="predicted"/>
<dbReference type="PATRIC" id="fig|1354255.3.peg.1962"/>
<evidence type="ECO:0000259" key="1">
    <source>
        <dbReference type="Pfam" id="PF21277"/>
    </source>
</evidence>
<feature type="domain" description="Type VI secretion system spike protein VgrG3-like C-terminal" evidence="1">
    <location>
        <begin position="337"/>
        <end position="519"/>
    </location>
</feature>
<reference evidence="2 3" key="1">
    <citation type="submission" date="2016-04" db="EMBL/GenBank/DDBJ databases">
        <title>ATOL: Assembling a taxonomically balanced genome-scale reconstruction of the evolutionary history of the Enterobacteriaceae.</title>
        <authorList>
            <person name="Plunkett G.III."/>
            <person name="Neeno-Eckwall E.C."/>
            <person name="Glasner J.D."/>
            <person name="Perna N.T."/>
        </authorList>
    </citation>
    <scope>NUCLEOTIDE SEQUENCE [LARGE SCALE GENOMIC DNA]</scope>
    <source>
        <strain evidence="2 3">ATCC 51607</strain>
    </source>
</reference>
<accession>A0A1B7HR25</accession>
<sequence>MCRAWVVSDGDSLTPVTPVASDTQPAFGEVVKATPPVAISAGDGIGHMGFFQLPEDNGKLSRYQVHLECLSPGDKLVTFLTNPDNVDVNDKAAYLKYEKDAALFMKNGQGQIVASTRRTRNQGIATRSKVATLGADGQPVAAGAEPAYYQINAEFGWLAAASIRKVSQYALGELGFVTLDKTPESFDLIDGIKQPNNVVKGILEQMYQAASDETRSSHAMNEYNYKRLLEQIDANHDGHYSEGEYLQAVHNRSYRDHLYRIITKHGSEWYYGKDDPLWKMYLDALTQDAPDWKKYTEAFIDKVTWMKKVPDMEEKPWHMHPLVFLGALTSKIASWVLGTTSEHYESAGRGPGVISTGRGDHGGVSYGCYQLSSNLGVVQQYIDKSKFKSHFQGLQAGSEQFNNVWRNIANSSRKEFADEQFNFIKETHYDVQIIFLAKKGIVIKNKRAAIHDMIWSTSVQYGPYNDVIYKATAGMSFDSSSDAEIITAVQDYKYNHVESKFVSSPNLWPGLKARALDEKNKLLELAQTNYEVE</sequence>
<organism evidence="2 3">
    <name type="scientific">Buttiauxella noackiae ATCC 51607</name>
    <dbReference type="NCBI Taxonomy" id="1354255"/>
    <lineage>
        <taxon>Bacteria</taxon>
        <taxon>Pseudomonadati</taxon>
        <taxon>Pseudomonadota</taxon>
        <taxon>Gammaproteobacteria</taxon>
        <taxon>Enterobacterales</taxon>
        <taxon>Enterobacteriaceae</taxon>
        <taxon>Buttiauxella</taxon>
    </lineage>
</organism>
<dbReference type="Pfam" id="PF21277">
    <property type="entry name" value="T6SS_VgrG3-like_C"/>
    <property type="match status" value="1"/>
</dbReference>
<keyword evidence="3" id="KW-1185">Reference proteome</keyword>
<dbReference type="Proteomes" id="UP000078286">
    <property type="component" value="Unassembled WGS sequence"/>
</dbReference>
<dbReference type="EMBL" id="LXEO01000020">
    <property type="protein sequence ID" value="OAT18072.1"/>
    <property type="molecule type" value="Genomic_DNA"/>
</dbReference>
<dbReference type="AlphaFoldDB" id="A0A1B7HR25"/>
<evidence type="ECO:0000313" key="3">
    <source>
        <dbReference type="Proteomes" id="UP000078286"/>
    </source>
</evidence>
<protein>
    <recommendedName>
        <fullName evidence="1">Type VI secretion system spike protein VgrG3-like C-terminal domain-containing protein</fullName>
    </recommendedName>
</protein>
<name>A0A1B7HR25_9ENTR</name>
<dbReference type="InterPro" id="IPR049073">
    <property type="entry name" value="T6SS_VgrG3-like_C"/>
</dbReference>